<dbReference type="GO" id="GO:0008757">
    <property type="term" value="F:S-adenosylmethionine-dependent methyltransferase activity"/>
    <property type="evidence" value="ECO:0007669"/>
    <property type="project" value="TreeGrafter"/>
</dbReference>
<dbReference type="AlphaFoldDB" id="A0A067M8L9"/>
<proteinExistence type="inferred from homology"/>
<evidence type="ECO:0000256" key="2">
    <source>
        <dbReference type="ARBA" id="ARBA00022679"/>
    </source>
</evidence>
<evidence type="ECO:0008006" key="7">
    <source>
        <dbReference type="Google" id="ProtNLM"/>
    </source>
</evidence>
<dbReference type="PANTHER" id="PTHR10509">
    <property type="entry name" value="O-METHYLTRANSFERASE-RELATED"/>
    <property type="match status" value="1"/>
</dbReference>
<evidence type="ECO:0000256" key="4">
    <source>
        <dbReference type="ARBA" id="ARBA00023453"/>
    </source>
</evidence>
<keyword evidence="2" id="KW-0808">Transferase</keyword>
<keyword evidence="6" id="KW-1185">Reference proteome</keyword>
<dbReference type="InterPro" id="IPR050362">
    <property type="entry name" value="Cation-dep_OMT"/>
</dbReference>
<evidence type="ECO:0000256" key="3">
    <source>
        <dbReference type="ARBA" id="ARBA00022691"/>
    </source>
</evidence>
<dbReference type="InterPro" id="IPR002935">
    <property type="entry name" value="SAM_O-MeTrfase"/>
</dbReference>
<evidence type="ECO:0000313" key="5">
    <source>
        <dbReference type="EMBL" id="KDQ07916.1"/>
    </source>
</evidence>
<dbReference type="PROSITE" id="PS51682">
    <property type="entry name" value="SAM_OMT_I"/>
    <property type="match status" value="1"/>
</dbReference>
<gene>
    <name evidence="5" type="ORF">BOTBODRAFT_180268</name>
</gene>
<keyword evidence="1" id="KW-0489">Methyltransferase</keyword>
<evidence type="ECO:0000256" key="1">
    <source>
        <dbReference type="ARBA" id="ARBA00022603"/>
    </source>
</evidence>
<dbReference type="EMBL" id="KL198098">
    <property type="protein sequence ID" value="KDQ07916.1"/>
    <property type="molecule type" value="Genomic_DNA"/>
</dbReference>
<dbReference type="GO" id="GO:0032259">
    <property type="term" value="P:methylation"/>
    <property type="evidence" value="ECO:0007669"/>
    <property type="project" value="UniProtKB-KW"/>
</dbReference>
<dbReference type="Proteomes" id="UP000027195">
    <property type="component" value="Unassembled WGS sequence"/>
</dbReference>
<dbReference type="FunCoup" id="A0A067M8L9">
    <property type="interactions" value="82"/>
</dbReference>
<dbReference type="STRING" id="930990.A0A067M8L9"/>
<protein>
    <recommendedName>
        <fullName evidence="7">O-methyltransferase family 3 protein</fullName>
    </recommendedName>
</protein>
<dbReference type="OrthoDB" id="10251242at2759"/>
<dbReference type="InterPro" id="IPR029063">
    <property type="entry name" value="SAM-dependent_MTases_sf"/>
</dbReference>
<dbReference type="InParanoid" id="A0A067M8L9"/>
<dbReference type="Pfam" id="PF01596">
    <property type="entry name" value="Methyltransf_3"/>
    <property type="match status" value="1"/>
</dbReference>
<reference evidence="6" key="1">
    <citation type="journal article" date="2014" name="Proc. Natl. Acad. Sci. U.S.A.">
        <title>Extensive sampling of basidiomycete genomes demonstrates inadequacy of the white-rot/brown-rot paradigm for wood decay fungi.</title>
        <authorList>
            <person name="Riley R."/>
            <person name="Salamov A.A."/>
            <person name="Brown D.W."/>
            <person name="Nagy L.G."/>
            <person name="Floudas D."/>
            <person name="Held B.W."/>
            <person name="Levasseur A."/>
            <person name="Lombard V."/>
            <person name="Morin E."/>
            <person name="Otillar R."/>
            <person name="Lindquist E.A."/>
            <person name="Sun H."/>
            <person name="LaButti K.M."/>
            <person name="Schmutz J."/>
            <person name="Jabbour D."/>
            <person name="Luo H."/>
            <person name="Baker S.E."/>
            <person name="Pisabarro A.G."/>
            <person name="Walton J.D."/>
            <person name="Blanchette R.A."/>
            <person name="Henrissat B."/>
            <person name="Martin F."/>
            <person name="Cullen D."/>
            <person name="Hibbett D.S."/>
            <person name="Grigoriev I.V."/>
        </authorList>
    </citation>
    <scope>NUCLEOTIDE SEQUENCE [LARGE SCALE GENOMIC DNA]</scope>
    <source>
        <strain evidence="6">FD-172 SS1</strain>
    </source>
</reference>
<organism evidence="5 6">
    <name type="scientific">Botryobasidium botryosum (strain FD-172 SS1)</name>
    <dbReference type="NCBI Taxonomy" id="930990"/>
    <lineage>
        <taxon>Eukaryota</taxon>
        <taxon>Fungi</taxon>
        <taxon>Dikarya</taxon>
        <taxon>Basidiomycota</taxon>
        <taxon>Agaricomycotina</taxon>
        <taxon>Agaricomycetes</taxon>
        <taxon>Cantharellales</taxon>
        <taxon>Botryobasidiaceae</taxon>
        <taxon>Botryobasidium</taxon>
    </lineage>
</organism>
<dbReference type="GO" id="GO:0008171">
    <property type="term" value="F:O-methyltransferase activity"/>
    <property type="evidence" value="ECO:0007669"/>
    <property type="project" value="InterPro"/>
</dbReference>
<accession>A0A067M8L9</accession>
<name>A0A067M8L9_BOTB1</name>
<evidence type="ECO:0000313" key="6">
    <source>
        <dbReference type="Proteomes" id="UP000027195"/>
    </source>
</evidence>
<dbReference type="HOGENOM" id="CLU_067676_8_0_1"/>
<sequence length="235" mass="25497">MASQCAPWHPRNEAPTTYDDWVRSDKFHNDHLLPHDAALEFALENSIKSGLGMIAVSRAQGKLLNLLAKSIRARKIVEVGTLGGYAAIWMAKALPADGELITIEISEETVKIARENIENAGLSGKIKVIIHGAGIDVLPTLGPDESFDLAFLDADKESNLEYFKEAKRLVRKGGVVIVDNAVRNAKVANLADTSPSAEGMRRLLAYLKTDTSVEATTIGTAGEQGYDGFLYAYKL</sequence>
<dbReference type="CDD" id="cd02440">
    <property type="entry name" value="AdoMet_MTases"/>
    <property type="match status" value="1"/>
</dbReference>
<dbReference type="Gene3D" id="3.40.50.150">
    <property type="entry name" value="Vaccinia Virus protein VP39"/>
    <property type="match status" value="1"/>
</dbReference>
<keyword evidence="3" id="KW-0949">S-adenosyl-L-methionine</keyword>
<comment type="similarity">
    <text evidence="4">Belongs to the class I-like SAM-binding methyltransferase superfamily. Cation-dependent O-methyltransferase family.</text>
</comment>
<dbReference type="SUPFAM" id="SSF53335">
    <property type="entry name" value="S-adenosyl-L-methionine-dependent methyltransferases"/>
    <property type="match status" value="1"/>
</dbReference>
<dbReference type="PANTHER" id="PTHR10509:SF14">
    <property type="entry name" value="CAFFEOYL-COA O-METHYLTRANSFERASE 3-RELATED"/>
    <property type="match status" value="1"/>
</dbReference>